<dbReference type="OMA" id="LPRCHIH"/>
<dbReference type="Proteomes" id="UP000005408">
    <property type="component" value="Unassembled WGS sequence"/>
</dbReference>
<organism evidence="2 3">
    <name type="scientific">Magallana gigas</name>
    <name type="common">Pacific oyster</name>
    <name type="synonym">Crassostrea gigas</name>
    <dbReference type="NCBI Taxonomy" id="29159"/>
    <lineage>
        <taxon>Eukaryota</taxon>
        <taxon>Metazoa</taxon>
        <taxon>Spiralia</taxon>
        <taxon>Lophotrochozoa</taxon>
        <taxon>Mollusca</taxon>
        <taxon>Bivalvia</taxon>
        <taxon>Autobranchia</taxon>
        <taxon>Pteriomorphia</taxon>
        <taxon>Ostreida</taxon>
        <taxon>Ostreoidea</taxon>
        <taxon>Ostreidae</taxon>
        <taxon>Magallana</taxon>
    </lineage>
</organism>
<dbReference type="AlphaFoldDB" id="A0A8W8IPF1"/>
<evidence type="ECO:0000313" key="3">
    <source>
        <dbReference type="Proteomes" id="UP000005408"/>
    </source>
</evidence>
<dbReference type="EnsemblMetazoa" id="G15254.1">
    <property type="protein sequence ID" value="G15254.1:cds"/>
    <property type="gene ID" value="G15254"/>
</dbReference>
<keyword evidence="3" id="KW-1185">Reference proteome</keyword>
<keyword evidence="1" id="KW-0732">Signal</keyword>
<feature type="chain" id="PRO_5036464949" evidence="1">
    <location>
        <begin position="19"/>
        <end position="214"/>
    </location>
</feature>
<proteinExistence type="predicted"/>
<sequence length="214" mass="24423">MFKQLALILLLTLNGVFSTKCSSKSGYHFSTSVLWNQMEKFDVDTTCPCVAMTTTLPQCHIHHLIVRLNHVITSLQRAYKLFQSTIASPHPSPCTNIERHHSAAPRRHPELTGVLLESYETISKVTLDVAIVQHHNNSRVRDLPTTDLGSVLCYIKRLLVTTDIRPSVTTHTVTLEHKNIEQMVPYTCQTLKDAFHVLRQVKSDILETFYSRFR</sequence>
<name>A0A8W8IPF1_MAGGI</name>
<evidence type="ECO:0000313" key="2">
    <source>
        <dbReference type="EnsemblMetazoa" id="G15254.1:cds"/>
    </source>
</evidence>
<protein>
    <submittedName>
        <fullName evidence="2">Uncharacterized protein</fullName>
    </submittedName>
</protein>
<accession>A0A8W8IPF1</accession>
<dbReference type="OrthoDB" id="6182052at2759"/>
<feature type="signal peptide" evidence="1">
    <location>
        <begin position="1"/>
        <end position="18"/>
    </location>
</feature>
<evidence type="ECO:0000256" key="1">
    <source>
        <dbReference type="SAM" id="SignalP"/>
    </source>
</evidence>
<reference evidence="2" key="1">
    <citation type="submission" date="2022-08" db="UniProtKB">
        <authorList>
            <consortium name="EnsemblMetazoa"/>
        </authorList>
    </citation>
    <scope>IDENTIFICATION</scope>
    <source>
        <strain evidence="2">05x7-T-G4-1.051#20</strain>
    </source>
</reference>